<proteinExistence type="predicted"/>
<dbReference type="AlphaFoldDB" id="A0A1F6M3Y7"/>
<gene>
    <name evidence="2" type="ORF">A3B90_01790</name>
</gene>
<dbReference type="Gene3D" id="1.10.10.10">
    <property type="entry name" value="Winged helix-like DNA-binding domain superfamily/Winged helix DNA-binding domain"/>
    <property type="match status" value="1"/>
</dbReference>
<dbReference type="Pfam" id="PF01978">
    <property type="entry name" value="TrmB"/>
    <property type="match status" value="1"/>
</dbReference>
<dbReference type="InterPro" id="IPR036390">
    <property type="entry name" value="WH_DNA-bd_sf"/>
</dbReference>
<dbReference type="PANTHER" id="PTHR34293">
    <property type="entry name" value="HTH-TYPE TRANSCRIPTIONAL REGULATOR TRMBL2"/>
    <property type="match status" value="1"/>
</dbReference>
<dbReference type="SUPFAM" id="SSF46785">
    <property type="entry name" value="Winged helix' DNA-binding domain"/>
    <property type="match status" value="1"/>
</dbReference>
<evidence type="ECO:0000259" key="1">
    <source>
        <dbReference type="Pfam" id="PF01978"/>
    </source>
</evidence>
<evidence type="ECO:0000313" key="3">
    <source>
        <dbReference type="Proteomes" id="UP000178742"/>
    </source>
</evidence>
<accession>A0A1F6M3Y7</accession>
<comment type="caution">
    <text evidence="2">The sequence shown here is derived from an EMBL/GenBank/DDBJ whole genome shotgun (WGS) entry which is preliminary data.</text>
</comment>
<dbReference type="InterPro" id="IPR036388">
    <property type="entry name" value="WH-like_DNA-bd_sf"/>
</dbReference>
<dbReference type="InterPro" id="IPR002831">
    <property type="entry name" value="Tscrpt_reg_TrmB_N"/>
</dbReference>
<dbReference type="CDD" id="cd00090">
    <property type="entry name" value="HTH_ARSR"/>
    <property type="match status" value="1"/>
</dbReference>
<evidence type="ECO:0000313" key="2">
    <source>
        <dbReference type="EMBL" id="OGH66295.1"/>
    </source>
</evidence>
<protein>
    <recommendedName>
        <fullName evidence="1">Transcription regulator TrmB N-terminal domain-containing protein</fullName>
    </recommendedName>
</protein>
<name>A0A1F6M3Y7_9BACT</name>
<dbReference type="PANTHER" id="PTHR34293:SF1">
    <property type="entry name" value="HTH-TYPE TRANSCRIPTIONAL REGULATOR TRMBL2"/>
    <property type="match status" value="1"/>
</dbReference>
<sequence length="254" mass="29879">MIKDVLQKLNFTEKESAVYTALLQLGTAKVNEIANRTELNRTTIYDVVETLIHKGLISKFRKHKTTYFSVHDPRQLLTYLDREKQEFVQDVDKKKKMVEDSLSEMVSLQNLSATRPKVQFYEGEKGLREAYENSLECRDVMYAYTNVATMYDALPNFFPDYFKRRAKNKIPIKAVFVKNKKSFEQAKLNTEELRQTKFVPDENISWSPEVKIYNDKVLIASWTEKMAVIIESKEYADLQKHVFEMLWEYLPKSA</sequence>
<dbReference type="InterPro" id="IPR051797">
    <property type="entry name" value="TrmB-like"/>
</dbReference>
<dbReference type="Proteomes" id="UP000178742">
    <property type="component" value="Unassembled WGS sequence"/>
</dbReference>
<dbReference type="InterPro" id="IPR011991">
    <property type="entry name" value="ArsR-like_HTH"/>
</dbReference>
<dbReference type="EMBL" id="MFPX01000021">
    <property type="protein sequence ID" value="OGH66295.1"/>
    <property type="molecule type" value="Genomic_DNA"/>
</dbReference>
<reference evidence="2 3" key="1">
    <citation type="journal article" date="2016" name="Nat. Commun.">
        <title>Thousands of microbial genomes shed light on interconnected biogeochemical processes in an aquifer system.</title>
        <authorList>
            <person name="Anantharaman K."/>
            <person name="Brown C.T."/>
            <person name="Hug L.A."/>
            <person name="Sharon I."/>
            <person name="Castelle C.J."/>
            <person name="Probst A.J."/>
            <person name="Thomas B.C."/>
            <person name="Singh A."/>
            <person name="Wilkins M.J."/>
            <person name="Karaoz U."/>
            <person name="Brodie E.L."/>
            <person name="Williams K.H."/>
            <person name="Hubbard S.S."/>
            <person name="Banfield J.F."/>
        </authorList>
    </citation>
    <scope>NUCLEOTIDE SEQUENCE [LARGE SCALE GENOMIC DNA]</scope>
</reference>
<feature type="domain" description="Transcription regulator TrmB N-terminal" evidence="1">
    <location>
        <begin position="6"/>
        <end position="69"/>
    </location>
</feature>
<dbReference type="STRING" id="1798676.A3B90_01790"/>
<organism evidence="2 3">
    <name type="scientific">Candidatus Magasanikbacteria bacterium RIFCSPHIGHO2_02_FULL_41_13</name>
    <dbReference type="NCBI Taxonomy" id="1798676"/>
    <lineage>
        <taxon>Bacteria</taxon>
        <taxon>Candidatus Magasanikiibacteriota</taxon>
    </lineage>
</organism>